<gene>
    <name evidence="2" type="ORF">ACFFRH_19800</name>
</gene>
<proteinExistence type="predicted"/>
<organism evidence="2 3">
    <name type="scientific">Streptosporangium vulgare</name>
    <dbReference type="NCBI Taxonomy" id="46190"/>
    <lineage>
        <taxon>Bacteria</taxon>
        <taxon>Bacillati</taxon>
        <taxon>Actinomycetota</taxon>
        <taxon>Actinomycetes</taxon>
        <taxon>Streptosporangiales</taxon>
        <taxon>Streptosporangiaceae</taxon>
        <taxon>Streptosporangium</taxon>
    </lineage>
</organism>
<comment type="caution">
    <text evidence="2">The sequence shown here is derived from an EMBL/GenBank/DDBJ whole genome shotgun (WGS) entry which is preliminary data.</text>
</comment>
<accession>A0ABV5TF31</accession>
<dbReference type="Proteomes" id="UP001589610">
    <property type="component" value="Unassembled WGS sequence"/>
</dbReference>
<reference evidence="2 3" key="1">
    <citation type="submission" date="2024-09" db="EMBL/GenBank/DDBJ databases">
        <authorList>
            <person name="Sun Q."/>
            <person name="Mori K."/>
        </authorList>
    </citation>
    <scope>NUCLEOTIDE SEQUENCE [LARGE SCALE GENOMIC DNA]</scope>
    <source>
        <strain evidence="2 3">JCM 3028</strain>
    </source>
</reference>
<name>A0ABV5TF31_9ACTN</name>
<dbReference type="RefSeq" id="WP_386158415.1">
    <property type="nucleotide sequence ID" value="NZ_JBHMBS010000008.1"/>
</dbReference>
<evidence type="ECO:0000313" key="2">
    <source>
        <dbReference type="EMBL" id="MFB9677728.1"/>
    </source>
</evidence>
<protein>
    <recommendedName>
        <fullName evidence="1">Carrier domain-containing protein</fullName>
    </recommendedName>
</protein>
<sequence length="91" mass="10265">MTELTDTRVTELTRRLVDFIQDNLVQDGDDIKVDETTPLLVSGLLDSLRTARLLNFLRKDVGVPIPAARLDPENFRDVVTIVAMVRELESV</sequence>
<dbReference type="InterPro" id="IPR009081">
    <property type="entry name" value="PP-bd_ACP"/>
</dbReference>
<dbReference type="EMBL" id="JBHMBS010000008">
    <property type="protein sequence ID" value="MFB9677728.1"/>
    <property type="molecule type" value="Genomic_DNA"/>
</dbReference>
<evidence type="ECO:0000313" key="3">
    <source>
        <dbReference type="Proteomes" id="UP001589610"/>
    </source>
</evidence>
<dbReference type="SUPFAM" id="SSF47336">
    <property type="entry name" value="ACP-like"/>
    <property type="match status" value="1"/>
</dbReference>
<evidence type="ECO:0000259" key="1">
    <source>
        <dbReference type="PROSITE" id="PS50075"/>
    </source>
</evidence>
<feature type="domain" description="Carrier" evidence="1">
    <location>
        <begin position="10"/>
        <end position="89"/>
    </location>
</feature>
<keyword evidence="3" id="KW-1185">Reference proteome</keyword>
<dbReference type="Gene3D" id="1.10.1200.10">
    <property type="entry name" value="ACP-like"/>
    <property type="match status" value="1"/>
</dbReference>
<dbReference type="PROSITE" id="PS50075">
    <property type="entry name" value="CARRIER"/>
    <property type="match status" value="1"/>
</dbReference>
<dbReference type="InterPro" id="IPR036736">
    <property type="entry name" value="ACP-like_sf"/>
</dbReference>